<dbReference type="EMBL" id="CADCXV010000637">
    <property type="protein sequence ID" value="CAB0031142.1"/>
    <property type="molecule type" value="Genomic_DNA"/>
</dbReference>
<sequence length="900" mass="100800">MKRVSGSQLNQEDAYLPHHAVVTKQLRVVFNVSQKASNGKTLNDFLHVGAKLQVDIATLLLRWRLGRCAFTADIIKMYRQIQIDNADVSSSASCCMTRRARYGAQAVPFVIDATFFLPRIRQYVVSERRRHTVPHNHKSLPSFEPRRICSLQTIVVIAKVISRQRHLVLPAPGSRRSRGQPSVEFTIDSTQSLSGRRIRLRMPTSCEHSSQGPSCSNLSGSNVQNIRRIAAGTLVLQLKKNVDNASTLGVELGKNFGNAATASALQHTTMIDIRDLNECANKEEIAEALGTSLNAPHPNKDEVKTLRKAYVGTQVAVAALLADLATKALKLSHIRIGWMNCRIRGREDAPRCYRCWSPGHFSARCKGPDRSGNCFRCGQAGHQIKDCASSATQQEWLEPSRRSCPTLVGPEVVNESLSTYLKLCDGHAGLHPSSRGCTSTSLPARDQWATTRLLRCDVRSVPPLALLVDKRATIYQRRPKDVKKEERIETLSKWQDRPILEKQLCEALRIDAVNNCTKFQPISSGRYGALKNLRVAPQRPRILSDVMLKTAKIKPLRVADARTSSRTGPYIRRNSNLVAEANESADIFGNLSHLAYGASTYQKTFVSGGPKFYAFRYIKPSVEEGVVSWRYRLSGYVWPLSVNPNNAALARKNLENRYKLTLSCSYNGRKKLKYKIGDLVRISRAKNAFAKGYEGGWTIEIFKIKRISKARQPAVYYVEDLAEYQRSRSSQKLQATLYRSNSLKLLVTRLLDLRTQPSDLVYMATYLNSLGDSGIGSIYAGSRYQRGHGGIGCFLAGLFRRVLPVLRSGAKFLGKETTHGGSKDKENSKILAIFFGIYLTHTLTRMDSLEISRMLFRISDHTVGVFPVDQILKVWTKPTEFILNTDDHTKPGMHWARVVH</sequence>
<evidence type="ECO:0000313" key="4">
    <source>
        <dbReference type="Proteomes" id="UP000479190"/>
    </source>
</evidence>
<dbReference type="AlphaFoldDB" id="A0A6H5I3R1"/>
<name>A0A6H5I3R1_9HYME</name>
<dbReference type="InterPro" id="IPR036875">
    <property type="entry name" value="Znf_CCHC_sf"/>
</dbReference>
<organism evidence="3 4">
    <name type="scientific">Trichogramma brassicae</name>
    <dbReference type="NCBI Taxonomy" id="86971"/>
    <lineage>
        <taxon>Eukaryota</taxon>
        <taxon>Metazoa</taxon>
        <taxon>Ecdysozoa</taxon>
        <taxon>Arthropoda</taxon>
        <taxon>Hexapoda</taxon>
        <taxon>Insecta</taxon>
        <taxon>Pterygota</taxon>
        <taxon>Neoptera</taxon>
        <taxon>Endopterygota</taxon>
        <taxon>Hymenoptera</taxon>
        <taxon>Apocrita</taxon>
        <taxon>Proctotrupomorpha</taxon>
        <taxon>Chalcidoidea</taxon>
        <taxon>Trichogrammatidae</taxon>
        <taxon>Trichogramma</taxon>
    </lineage>
</organism>
<proteinExistence type="predicted"/>
<protein>
    <recommendedName>
        <fullName evidence="2">CCHC-type domain-containing protein</fullName>
    </recommendedName>
</protein>
<keyword evidence="1" id="KW-0862">Zinc</keyword>
<reference evidence="3 4" key="1">
    <citation type="submission" date="2020-02" db="EMBL/GenBank/DDBJ databases">
        <authorList>
            <person name="Ferguson B K."/>
        </authorList>
    </citation>
    <scope>NUCLEOTIDE SEQUENCE [LARGE SCALE GENOMIC DNA]</scope>
</reference>
<keyword evidence="1" id="KW-0863">Zinc-finger</keyword>
<dbReference type="Pfam" id="PF00098">
    <property type="entry name" value="zf-CCHC"/>
    <property type="match status" value="1"/>
</dbReference>
<dbReference type="GO" id="GO:0003676">
    <property type="term" value="F:nucleic acid binding"/>
    <property type="evidence" value="ECO:0007669"/>
    <property type="project" value="InterPro"/>
</dbReference>
<dbReference type="Gene3D" id="4.10.60.10">
    <property type="entry name" value="Zinc finger, CCHC-type"/>
    <property type="match status" value="1"/>
</dbReference>
<evidence type="ECO:0000256" key="1">
    <source>
        <dbReference type="PROSITE-ProRule" id="PRU00047"/>
    </source>
</evidence>
<dbReference type="PROSITE" id="PS50158">
    <property type="entry name" value="ZF_CCHC"/>
    <property type="match status" value="2"/>
</dbReference>
<dbReference type="SUPFAM" id="SSF57756">
    <property type="entry name" value="Retrovirus zinc finger-like domains"/>
    <property type="match status" value="1"/>
</dbReference>
<evidence type="ECO:0000313" key="3">
    <source>
        <dbReference type="EMBL" id="CAB0031142.1"/>
    </source>
</evidence>
<feature type="domain" description="CCHC-type" evidence="2">
    <location>
        <begin position="374"/>
        <end position="387"/>
    </location>
</feature>
<dbReference type="GO" id="GO:0008270">
    <property type="term" value="F:zinc ion binding"/>
    <property type="evidence" value="ECO:0007669"/>
    <property type="project" value="UniProtKB-KW"/>
</dbReference>
<dbReference type="InterPro" id="IPR001878">
    <property type="entry name" value="Znf_CCHC"/>
</dbReference>
<keyword evidence="4" id="KW-1185">Reference proteome</keyword>
<evidence type="ECO:0000259" key="2">
    <source>
        <dbReference type="PROSITE" id="PS50158"/>
    </source>
</evidence>
<dbReference type="Proteomes" id="UP000479190">
    <property type="component" value="Unassembled WGS sequence"/>
</dbReference>
<gene>
    <name evidence="3" type="ORF">TBRA_LOCUS3122</name>
</gene>
<dbReference type="OrthoDB" id="6782564at2759"/>
<feature type="domain" description="CCHC-type" evidence="2">
    <location>
        <begin position="351"/>
        <end position="366"/>
    </location>
</feature>
<dbReference type="SMART" id="SM00343">
    <property type="entry name" value="ZnF_C2HC"/>
    <property type="match status" value="2"/>
</dbReference>
<accession>A0A6H5I3R1</accession>
<keyword evidence="1" id="KW-0479">Metal-binding</keyword>